<feature type="domain" description="Cas12f1-like TNB" evidence="2">
    <location>
        <begin position="79"/>
        <end position="146"/>
    </location>
</feature>
<evidence type="ECO:0000313" key="3">
    <source>
        <dbReference type="EMBL" id="RRQ04039.1"/>
    </source>
</evidence>
<name>A0A3R8QQT8_9CORY</name>
<dbReference type="Proteomes" id="UP000278422">
    <property type="component" value="Unassembled WGS sequence"/>
</dbReference>
<sequence>MPPGASLATAFRRRPCATFLAVARVAKLGRKAACQRKDHLDKLSRDLVNDNQVIGIEDLSVAALSRCLRLSTSVYNAGWAMFRDMLTYKATDAGRTLVVADRFYPSSQTCSVCGRRDGNKPLSVRSWVCAGCHSTLDRDFNAATNLMLFASEAAGHADSLNACGGRVRLRLAGAVSHEAGTHRSCRGTGAVGIPTL</sequence>
<dbReference type="EMBL" id="PQNQ01000012">
    <property type="protein sequence ID" value="RRQ04039.1"/>
    <property type="molecule type" value="Genomic_DNA"/>
</dbReference>
<dbReference type="Pfam" id="PF07282">
    <property type="entry name" value="Cas12f1-like_TNB"/>
    <property type="match status" value="1"/>
</dbReference>
<dbReference type="InterPro" id="IPR010095">
    <property type="entry name" value="Cas12f1-like_TNB"/>
</dbReference>
<dbReference type="GO" id="GO:0003677">
    <property type="term" value="F:DNA binding"/>
    <property type="evidence" value="ECO:0007669"/>
    <property type="project" value="UniProtKB-KW"/>
</dbReference>
<gene>
    <name evidence="3" type="ORF">CXF42_05730</name>
</gene>
<keyword evidence="4" id="KW-1185">Reference proteome</keyword>
<comment type="caution">
    <text evidence="3">The sequence shown here is derived from an EMBL/GenBank/DDBJ whole genome shotgun (WGS) entry which is preliminary data.</text>
</comment>
<evidence type="ECO:0000313" key="4">
    <source>
        <dbReference type="Proteomes" id="UP000278422"/>
    </source>
</evidence>
<reference evidence="3 4" key="1">
    <citation type="submission" date="2018-01" db="EMBL/GenBank/DDBJ databases">
        <title>Twenty Corynebacterium bovis Genomes.</title>
        <authorList>
            <person name="Gulvik C.A."/>
        </authorList>
    </citation>
    <scope>NUCLEOTIDE SEQUENCE [LARGE SCALE GENOMIC DNA]</scope>
    <source>
        <strain evidence="3 4">16-2004</strain>
    </source>
</reference>
<evidence type="ECO:0000256" key="1">
    <source>
        <dbReference type="ARBA" id="ARBA00023125"/>
    </source>
</evidence>
<dbReference type="AlphaFoldDB" id="A0A3R8QQT8"/>
<accession>A0A3R8QQT8</accession>
<protein>
    <recommendedName>
        <fullName evidence="2">Cas12f1-like TNB domain-containing protein</fullName>
    </recommendedName>
</protein>
<keyword evidence="1" id="KW-0238">DNA-binding</keyword>
<organism evidence="3 4">
    <name type="scientific">Corynebacterium bovis</name>
    <dbReference type="NCBI Taxonomy" id="36808"/>
    <lineage>
        <taxon>Bacteria</taxon>
        <taxon>Bacillati</taxon>
        <taxon>Actinomycetota</taxon>
        <taxon>Actinomycetes</taxon>
        <taxon>Mycobacteriales</taxon>
        <taxon>Corynebacteriaceae</taxon>
        <taxon>Corynebacterium</taxon>
    </lineage>
</organism>
<dbReference type="NCBIfam" id="NF040570">
    <property type="entry name" value="guided_TnpB"/>
    <property type="match status" value="1"/>
</dbReference>
<evidence type="ECO:0000259" key="2">
    <source>
        <dbReference type="Pfam" id="PF07282"/>
    </source>
</evidence>
<proteinExistence type="predicted"/>